<sequence>MSSEGNFLGHGHFCTQYNLKFPKKQITQIFVGEQHFAQVPLPLFFLPTSYCRSIDNTICIALQSTLLYLELPWTTCIAVVCRQTVFSTPTYPADYSSRCLTSALSTTAACELRTS</sequence>
<dbReference type="EMBL" id="JAHRIP010071706">
    <property type="protein sequence ID" value="MEQ2309244.1"/>
    <property type="molecule type" value="Genomic_DNA"/>
</dbReference>
<evidence type="ECO:0000313" key="1">
    <source>
        <dbReference type="EMBL" id="MEQ2309244.1"/>
    </source>
</evidence>
<proteinExistence type="predicted"/>
<dbReference type="Proteomes" id="UP001469553">
    <property type="component" value="Unassembled WGS sequence"/>
</dbReference>
<comment type="caution">
    <text evidence="1">The sequence shown here is derived from an EMBL/GenBank/DDBJ whole genome shotgun (WGS) entry which is preliminary data.</text>
</comment>
<protein>
    <submittedName>
        <fullName evidence="1">Uncharacterized protein</fullName>
    </submittedName>
</protein>
<organism evidence="1 2">
    <name type="scientific">Ameca splendens</name>
    <dbReference type="NCBI Taxonomy" id="208324"/>
    <lineage>
        <taxon>Eukaryota</taxon>
        <taxon>Metazoa</taxon>
        <taxon>Chordata</taxon>
        <taxon>Craniata</taxon>
        <taxon>Vertebrata</taxon>
        <taxon>Euteleostomi</taxon>
        <taxon>Actinopterygii</taxon>
        <taxon>Neopterygii</taxon>
        <taxon>Teleostei</taxon>
        <taxon>Neoteleostei</taxon>
        <taxon>Acanthomorphata</taxon>
        <taxon>Ovalentaria</taxon>
        <taxon>Atherinomorphae</taxon>
        <taxon>Cyprinodontiformes</taxon>
        <taxon>Goodeidae</taxon>
        <taxon>Ameca</taxon>
    </lineage>
</organism>
<gene>
    <name evidence="1" type="ORF">AMECASPLE_036638</name>
</gene>
<accession>A0ABV0ZTJ8</accession>
<keyword evidence="2" id="KW-1185">Reference proteome</keyword>
<evidence type="ECO:0000313" key="2">
    <source>
        <dbReference type="Proteomes" id="UP001469553"/>
    </source>
</evidence>
<name>A0ABV0ZTJ8_9TELE</name>
<reference evidence="1 2" key="1">
    <citation type="submission" date="2021-06" db="EMBL/GenBank/DDBJ databases">
        <authorList>
            <person name="Palmer J.M."/>
        </authorList>
    </citation>
    <scope>NUCLEOTIDE SEQUENCE [LARGE SCALE GENOMIC DNA]</scope>
    <source>
        <strain evidence="1 2">AS_MEX2019</strain>
        <tissue evidence="1">Muscle</tissue>
    </source>
</reference>